<dbReference type="CDD" id="cd12797">
    <property type="entry name" value="M23_peptidase"/>
    <property type="match status" value="1"/>
</dbReference>
<dbReference type="PANTHER" id="PTHR21666:SF289">
    <property type="entry name" value="L-ALA--D-GLU ENDOPEPTIDASE"/>
    <property type="match status" value="1"/>
</dbReference>
<dbReference type="SUPFAM" id="SSF51261">
    <property type="entry name" value="Duplicated hybrid motif"/>
    <property type="match status" value="1"/>
</dbReference>
<dbReference type="OrthoDB" id="9815884at2"/>
<feature type="domain" description="M23ase beta-sheet core" evidence="4">
    <location>
        <begin position="308"/>
        <end position="399"/>
    </location>
</feature>
<dbReference type="EMBL" id="FQWS01000001">
    <property type="protein sequence ID" value="SHG78957.1"/>
    <property type="molecule type" value="Genomic_DNA"/>
</dbReference>
<dbReference type="STRING" id="1089305.SAMN05444148_0949"/>
<feature type="coiled-coil region" evidence="2">
    <location>
        <begin position="154"/>
        <end position="248"/>
    </location>
</feature>
<evidence type="ECO:0000259" key="4">
    <source>
        <dbReference type="Pfam" id="PF01551"/>
    </source>
</evidence>
<dbReference type="AlphaFoldDB" id="A0A1M5MP39"/>
<dbReference type="InterPro" id="IPR016047">
    <property type="entry name" value="M23ase_b-sheet_dom"/>
</dbReference>
<evidence type="ECO:0000313" key="5">
    <source>
        <dbReference type="EMBL" id="SHG78957.1"/>
    </source>
</evidence>
<evidence type="ECO:0000256" key="1">
    <source>
        <dbReference type="ARBA" id="ARBA00022729"/>
    </source>
</evidence>
<keyword evidence="6" id="KW-1185">Reference proteome</keyword>
<dbReference type="Gene3D" id="6.10.250.3150">
    <property type="match status" value="1"/>
</dbReference>
<dbReference type="RefSeq" id="WP_073083715.1">
    <property type="nucleotide sequence ID" value="NZ_FQWS01000001.1"/>
</dbReference>
<protein>
    <submittedName>
        <fullName evidence="5">Septal ring factor EnvC, activator of murein hydrolases AmiA and AmiB</fullName>
    </submittedName>
</protein>
<dbReference type="InterPro" id="IPR050570">
    <property type="entry name" value="Cell_wall_metabolism_enzyme"/>
</dbReference>
<dbReference type="Pfam" id="PF01551">
    <property type="entry name" value="Peptidase_M23"/>
    <property type="match status" value="1"/>
</dbReference>
<keyword evidence="1 3" id="KW-0732">Signal</keyword>
<feature type="coiled-coil region" evidence="2">
    <location>
        <begin position="76"/>
        <end position="117"/>
    </location>
</feature>
<accession>A0A1M5MP39</accession>
<feature type="chain" id="PRO_5012974302" evidence="3">
    <location>
        <begin position="23"/>
        <end position="406"/>
    </location>
</feature>
<evidence type="ECO:0000256" key="3">
    <source>
        <dbReference type="SAM" id="SignalP"/>
    </source>
</evidence>
<reference evidence="6" key="1">
    <citation type="submission" date="2016-11" db="EMBL/GenBank/DDBJ databases">
        <authorList>
            <person name="Varghese N."/>
            <person name="Submissions S."/>
        </authorList>
    </citation>
    <scope>NUCLEOTIDE SEQUENCE [LARGE SCALE GENOMIC DNA]</scope>
    <source>
        <strain evidence="6">DSM 25330</strain>
    </source>
</reference>
<sequence>MCIKRIFILVLITLFSFSATHAQSKKQKELEAQRQRILKELNQLNSLYRLDKKKETSVVKQVEDVNFKIRVRQNLINVTNEQANQLTREINNNQKQITQLRDQLKVLKEDYANMVVKSYKSKSEQSKVMFLLSSDNFKQAYKRLQYINQYKAYQKKQADDIKAKTQELQKLNLELSKQKEDKEKLVAENRKAKRALEKEMKAQEELMVLIRKDLKKHTAEIRKKRQEADRIDKEINRLIREAIAASNKEAGKTSSSTEFALTPAGRVLASNFEANKGRLGWPVDRGVVKLKFGLQRSLIDRSVTENSFGIRIATEKNAKVKAVFDGEVSQVMLIKNANPAILIRHGNYLTIYRNLSKIYVKKGDKVKAGQEIGEVFTNKSTGESLLYFRITKNSQNLDPERWLSKN</sequence>
<evidence type="ECO:0000313" key="6">
    <source>
        <dbReference type="Proteomes" id="UP000184522"/>
    </source>
</evidence>
<gene>
    <name evidence="5" type="ORF">SAMN05444148_0949</name>
</gene>
<dbReference type="Proteomes" id="UP000184522">
    <property type="component" value="Unassembled WGS sequence"/>
</dbReference>
<dbReference type="InterPro" id="IPR011055">
    <property type="entry name" value="Dup_hybrid_motif"/>
</dbReference>
<name>A0A1M5MP39_9FLAO</name>
<dbReference type="PANTHER" id="PTHR21666">
    <property type="entry name" value="PEPTIDASE-RELATED"/>
    <property type="match status" value="1"/>
</dbReference>
<proteinExistence type="predicted"/>
<evidence type="ECO:0000256" key="2">
    <source>
        <dbReference type="SAM" id="Coils"/>
    </source>
</evidence>
<dbReference type="Gene3D" id="2.70.70.10">
    <property type="entry name" value="Glucose Permease (Domain IIA)"/>
    <property type="match status" value="1"/>
</dbReference>
<keyword evidence="2" id="KW-0175">Coiled coil</keyword>
<feature type="signal peptide" evidence="3">
    <location>
        <begin position="1"/>
        <end position="22"/>
    </location>
</feature>
<keyword evidence="5" id="KW-0378">Hydrolase</keyword>
<organism evidence="5 6">
    <name type="scientific">Winogradskyella jejuensis</name>
    <dbReference type="NCBI Taxonomy" id="1089305"/>
    <lineage>
        <taxon>Bacteria</taxon>
        <taxon>Pseudomonadati</taxon>
        <taxon>Bacteroidota</taxon>
        <taxon>Flavobacteriia</taxon>
        <taxon>Flavobacteriales</taxon>
        <taxon>Flavobacteriaceae</taxon>
        <taxon>Winogradskyella</taxon>
    </lineage>
</organism>
<dbReference type="GO" id="GO:0004222">
    <property type="term" value="F:metalloendopeptidase activity"/>
    <property type="evidence" value="ECO:0007669"/>
    <property type="project" value="TreeGrafter"/>
</dbReference>